<keyword evidence="3" id="KW-0482">Metalloprotease</keyword>
<dbReference type="InterPro" id="IPR052710">
    <property type="entry name" value="CAAX_protease"/>
</dbReference>
<dbReference type="PANTHER" id="PTHR36435">
    <property type="entry name" value="SLR1288 PROTEIN"/>
    <property type="match status" value="1"/>
</dbReference>
<feature type="domain" description="CAAX prenyl protease 2/Lysostaphin resistance protein A-like" evidence="2">
    <location>
        <begin position="127"/>
        <end position="212"/>
    </location>
</feature>
<feature type="transmembrane region" description="Helical" evidence="1">
    <location>
        <begin position="200"/>
        <end position="219"/>
    </location>
</feature>
<dbReference type="InterPro" id="IPR003675">
    <property type="entry name" value="Rce1/LyrA-like_dom"/>
</dbReference>
<comment type="caution">
    <text evidence="3">The sequence shown here is derived from an EMBL/GenBank/DDBJ whole genome shotgun (WGS) entry which is preliminary data.</text>
</comment>
<dbReference type="GO" id="GO:0008237">
    <property type="term" value="F:metallopeptidase activity"/>
    <property type="evidence" value="ECO:0007669"/>
    <property type="project" value="UniProtKB-KW"/>
</dbReference>
<dbReference type="Pfam" id="PF02517">
    <property type="entry name" value="Rce1-like"/>
    <property type="match status" value="1"/>
</dbReference>
<dbReference type="EMBL" id="JAOUSE010000062">
    <property type="protein sequence ID" value="MCU9595599.1"/>
    <property type="molecule type" value="Genomic_DNA"/>
</dbReference>
<keyword evidence="1" id="KW-1133">Transmembrane helix</keyword>
<keyword evidence="3" id="KW-0645">Protease</keyword>
<evidence type="ECO:0000313" key="4">
    <source>
        <dbReference type="Proteomes" id="UP001208656"/>
    </source>
</evidence>
<reference evidence="3 4" key="1">
    <citation type="submission" date="2022-10" db="EMBL/GenBank/DDBJ databases">
        <title>Description of Fervidibacillus gen. nov. in the family Fervidibacillaceae fam. nov. with two species, Fervidibacillus albus sp. nov., and Fervidibacillus halotolerans sp. nov., isolated from tidal flat sediments.</title>
        <authorList>
            <person name="Kwon K.K."/>
            <person name="Yang S.-H."/>
        </authorList>
    </citation>
    <scope>NUCLEOTIDE SEQUENCE [LARGE SCALE GENOMIC DNA]</scope>
    <source>
        <strain evidence="3 4">DSM 23332</strain>
    </source>
</reference>
<sequence length="220" mass="25274">MKQSYKIILVSYIMMLLLLQPGTIFIYNILQLFKQQDSSSLQLAALSIWYSFSFFTTLLISLYALRDELQHDRIKGISWIKMFLWSIVGVFLALVAQSIAIRIELLFGIEAGSDNTETILSLIEKAPILFFVTAFIGPILEEIVFRKIVFAILIHKYNVYISAFISSLIFSLAHLEFEHILLYLAVGLVFSYLYYKTKRIVVPIFSHILMNTSVIVLSLI</sequence>
<keyword evidence="3" id="KW-0378">Hydrolase</keyword>
<evidence type="ECO:0000313" key="3">
    <source>
        <dbReference type="EMBL" id="MCU9595599.1"/>
    </source>
</evidence>
<protein>
    <submittedName>
        <fullName evidence="3">CPBP family intramembrane metalloprotease</fullName>
    </submittedName>
</protein>
<proteinExistence type="predicted"/>
<evidence type="ECO:0000256" key="1">
    <source>
        <dbReference type="SAM" id="Phobius"/>
    </source>
</evidence>
<feature type="transmembrane region" description="Helical" evidence="1">
    <location>
        <begin position="7"/>
        <end position="30"/>
    </location>
</feature>
<feature type="transmembrane region" description="Helical" evidence="1">
    <location>
        <begin position="127"/>
        <end position="145"/>
    </location>
</feature>
<dbReference type="Proteomes" id="UP001208656">
    <property type="component" value="Unassembled WGS sequence"/>
</dbReference>
<name>A0ABT2WIT9_9BACI</name>
<dbReference type="RefSeq" id="WP_173659429.1">
    <property type="nucleotide sequence ID" value="NZ_JAOUSE010000062.1"/>
</dbReference>
<accession>A0ABT2WIT9</accession>
<organism evidence="3 4">
    <name type="scientific">Pallidibacillus thermolactis</name>
    <dbReference type="NCBI Taxonomy" id="251051"/>
    <lineage>
        <taxon>Bacteria</taxon>
        <taxon>Bacillati</taxon>
        <taxon>Bacillota</taxon>
        <taxon>Bacilli</taxon>
        <taxon>Bacillales</taxon>
        <taxon>Bacillaceae</taxon>
        <taxon>Pallidibacillus</taxon>
    </lineage>
</organism>
<gene>
    <name evidence="3" type="ORF">OEV82_14285</name>
</gene>
<keyword evidence="1" id="KW-0812">Transmembrane</keyword>
<feature type="transmembrane region" description="Helical" evidence="1">
    <location>
        <begin position="83"/>
        <end position="107"/>
    </location>
</feature>
<feature type="transmembrane region" description="Helical" evidence="1">
    <location>
        <begin position="157"/>
        <end position="174"/>
    </location>
</feature>
<dbReference type="PANTHER" id="PTHR36435:SF6">
    <property type="entry name" value="ABORTIVE INFECTION PROTEIN"/>
    <property type="match status" value="1"/>
</dbReference>
<feature type="transmembrane region" description="Helical" evidence="1">
    <location>
        <begin position="180"/>
        <end position="195"/>
    </location>
</feature>
<keyword evidence="4" id="KW-1185">Reference proteome</keyword>
<feature type="transmembrane region" description="Helical" evidence="1">
    <location>
        <begin position="42"/>
        <end position="63"/>
    </location>
</feature>
<keyword evidence="1" id="KW-0472">Membrane</keyword>
<evidence type="ECO:0000259" key="2">
    <source>
        <dbReference type="Pfam" id="PF02517"/>
    </source>
</evidence>